<keyword evidence="1" id="KW-0732">Signal</keyword>
<comment type="caution">
    <text evidence="2">The sequence shown here is derived from an EMBL/GenBank/DDBJ whole genome shotgun (WGS) entry which is preliminary data.</text>
</comment>
<feature type="signal peptide" evidence="1">
    <location>
        <begin position="1"/>
        <end position="24"/>
    </location>
</feature>
<sequence length="490" mass="53831">MKTKLIIRIALLCQLLLLPAWVWADAPQMTPVVVSPHEHEHKERPSCRVCGMWIDQYIKTAGVITYKNDDKEYTCGVACLLREIDDAGGIPELKSAKVTDWVSGKLVDAETATYVLGSKVIPDMLPNYIAFAERSEAEAFAAKEGGEIIDFAAAFADVSPVGTTAPFRIRTAVTPGAGNFSVGMVYGYMEKSAVKNGSNGVDPSTFIHGNRGQRQAPEEVKIHNQAITFNYSPTDSLALFMNIPFAERRTKTLNQSAPTAAQSFSETVQDESGIGDITLEGRYNFWHSTHYDKFASLLLGTTLPTGDFNATRAANAIVGRNLVAMGPALQSGKEVATFTGGLLYSQRWKDFWLHASALYNVNPENDEQFKFGDVLTGGLALHYTPNYDVMVGIELDSSYTQKNEDMGYKIGNSGGLVTNLAFVGDWRFMNAFGGNFKLRGSVGLPIYEDLNSFRVAYGANNRFNLTQVQPGDGFFANLAIQWTYREAPNY</sequence>
<reference evidence="2 3" key="1">
    <citation type="submission" date="2016-03" db="EMBL/GenBank/DDBJ databases">
        <authorList>
            <person name="Ploux O."/>
        </authorList>
    </citation>
    <scope>NUCLEOTIDE SEQUENCE [LARGE SCALE GENOMIC DNA]</scope>
    <source>
        <strain evidence="2 3">R-45378</strain>
    </source>
</reference>
<dbReference type="InterPro" id="IPR025737">
    <property type="entry name" value="FApF"/>
</dbReference>
<evidence type="ECO:0000313" key="2">
    <source>
        <dbReference type="EMBL" id="OAI17678.1"/>
    </source>
</evidence>
<dbReference type="PANTHER" id="PTHR41247">
    <property type="entry name" value="HTH-TYPE TRANSCRIPTIONAL REPRESSOR YCNK"/>
    <property type="match status" value="1"/>
</dbReference>
<dbReference type="Pfam" id="PF13557">
    <property type="entry name" value="Phenol_MetA_deg"/>
    <property type="match status" value="1"/>
</dbReference>
<dbReference type="Pfam" id="PF05573">
    <property type="entry name" value="NosL"/>
    <property type="match status" value="1"/>
</dbReference>
<dbReference type="PANTHER" id="PTHR41247:SF1">
    <property type="entry name" value="HTH-TYPE TRANSCRIPTIONAL REPRESSOR YCNK"/>
    <property type="match status" value="1"/>
</dbReference>
<feature type="chain" id="PRO_5008069157" evidence="1">
    <location>
        <begin position="25"/>
        <end position="490"/>
    </location>
</feature>
<dbReference type="Proteomes" id="UP000077857">
    <property type="component" value="Unassembled WGS sequence"/>
</dbReference>
<dbReference type="AlphaFoldDB" id="A0A177NI10"/>
<dbReference type="OrthoDB" id="5450709at2"/>
<dbReference type="InterPro" id="IPR008719">
    <property type="entry name" value="N2O_reductase_NosL"/>
</dbReference>
<accession>A0A177NI10</accession>
<gene>
    <name evidence="2" type="ORF">A1507_10575</name>
</gene>
<proteinExistence type="predicted"/>
<dbReference type="Gene3D" id="3.30.70.2050">
    <property type="match status" value="1"/>
</dbReference>
<dbReference type="EMBL" id="LUUJ01000066">
    <property type="protein sequence ID" value="OAI17678.1"/>
    <property type="molecule type" value="Genomic_DNA"/>
</dbReference>
<name>A0A177NI10_9GAMM</name>
<dbReference type="RefSeq" id="WP_064040198.1">
    <property type="nucleotide sequence ID" value="NZ_LUUJ01000066.1"/>
</dbReference>
<evidence type="ECO:0000313" key="3">
    <source>
        <dbReference type="Proteomes" id="UP000077857"/>
    </source>
</evidence>
<protein>
    <submittedName>
        <fullName evidence="2">Uncharacterized protein</fullName>
    </submittedName>
</protein>
<evidence type="ECO:0000256" key="1">
    <source>
        <dbReference type="SAM" id="SignalP"/>
    </source>
</evidence>
<dbReference type="SUPFAM" id="SSF160387">
    <property type="entry name" value="NosL/MerB-like"/>
    <property type="match status" value="1"/>
</dbReference>
<organism evidence="2 3">
    <name type="scientific">Methylomonas koyamae</name>
    <dbReference type="NCBI Taxonomy" id="702114"/>
    <lineage>
        <taxon>Bacteria</taxon>
        <taxon>Pseudomonadati</taxon>
        <taxon>Pseudomonadota</taxon>
        <taxon>Gammaproteobacteria</taxon>
        <taxon>Methylococcales</taxon>
        <taxon>Methylococcaceae</taxon>
        <taxon>Methylomonas</taxon>
    </lineage>
</organism>